<comment type="cofactor">
    <cofactor evidence="1">
        <name>Mn(2+)</name>
        <dbReference type="ChEBI" id="CHEBI:29035"/>
    </cofactor>
</comment>
<evidence type="ECO:0000256" key="2">
    <source>
        <dbReference type="ARBA" id="ARBA00022723"/>
    </source>
</evidence>
<dbReference type="HAMAP" id="MF_00648">
    <property type="entry name" value="Non_canon_purine_NTPase_YjjX"/>
    <property type="match status" value="1"/>
</dbReference>
<evidence type="ECO:0000256" key="6">
    <source>
        <dbReference type="ARBA" id="ARBA00023080"/>
    </source>
</evidence>
<evidence type="ECO:0000256" key="8">
    <source>
        <dbReference type="ARBA" id="ARBA00048174"/>
    </source>
</evidence>
<dbReference type="Proteomes" id="UP001171916">
    <property type="component" value="Unassembled WGS sequence"/>
</dbReference>
<evidence type="ECO:0000259" key="11">
    <source>
        <dbReference type="Pfam" id="PF01931"/>
    </source>
</evidence>
<protein>
    <recommendedName>
        <fullName evidence="10">Probable inosine/xanthosine triphosphatase</fullName>
        <shortName evidence="10">ITPase/XTPase</shortName>
        <ecNumber evidence="10">3.6.1.73</ecNumber>
    </recommendedName>
    <alternativeName>
        <fullName evidence="10">Non-canonical purine NTP phosphatase</fullName>
    </alternativeName>
    <alternativeName>
        <fullName evidence="10">Non-standard purine NTP phosphatase</fullName>
    </alternativeName>
    <alternativeName>
        <fullName evidence="10">Nucleoside-triphosphate phosphatase</fullName>
        <shortName evidence="10">NTPase</shortName>
    </alternativeName>
</protein>
<comment type="catalytic activity">
    <reaction evidence="8 10">
        <text>ITP + H2O = IDP + phosphate + H(+)</text>
        <dbReference type="Rhea" id="RHEA:28330"/>
        <dbReference type="ChEBI" id="CHEBI:15377"/>
        <dbReference type="ChEBI" id="CHEBI:15378"/>
        <dbReference type="ChEBI" id="CHEBI:43474"/>
        <dbReference type="ChEBI" id="CHEBI:58280"/>
        <dbReference type="ChEBI" id="CHEBI:61402"/>
        <dbReference type="EC" id="3.6.1.73"/>
    </reaction>
</comment>
<comment type="subunit">
    <text evidence="10">Homodimer.</text>
</comment>
<proteinExistence type="inferred from homology"/>
<dbReference type="RefSeq" id="WP_289999590.1">
    <property type="nucleotide sequence ID" value="NZ_JAUEPH010000003.1"/>
</dbReference>
<reference evidence="12" key="1">
    <citation type="submission" date="2023-06" db="EMBL/GenBank/DDBJ databases">
        <title>Robiginitalea aurantiacus sp. nov. and Algoriphagus sediminis sp. nov., isolated from coastal sediment.</title>
        <authorList>
            <person name="Zhou Z.Y."/>
            <person name="An J."/>
            <person name="Jia Y.W."/>
            <person name="Du Z.J."/>
        </authorList>
    </citation>
    <scope>NUCLEOTIDE SEQUENCE</scope>
    <source>
        <strain evidence="12">C2-7</strain>
    </source>
</reference>
<keyword evidence="6 10" id="KW-0546">Nucleotide metabolism</keyword>
<dbReference type="NCBIfam" id="NF003459">
    <property type="entry name" value="PRK05074.1"/>
    <property type="match status" value="1"/>
</dbReference>
<evidence type="ECO:0000256" key="3">
    <source>
        <dbReference type="ARBA" id="ARBA00022741"/>
    </source>
</evidence>
<evidence type="ECO:0000256" key="4">
    <source>
        <dbReference type="ARBA" id="ARBA00022801"/>
    </source>
</evidence>
<accession>A0ABT7YBX8</accession>
<keyword evidence="2 10" id="KW-0479">Metal-binding</keyword>
<evidence type="ECO:0000313" key="13">
    <source>
        <dbReference type="Proteomes" id="UP001171916"/>
    </source>
</evidence>
<dbReference type="InterPro" id="IPR002786">
    <property type="entry name" value="Non_canon_purine_NTPase"/>
</dbReference>
<dbReference type="EC" id="3.6.1.73" evidence="10"/>
<evidence type="ECO:0000313" key="12">
    <source>
        <dbReference type="EMBL" id="MDN3204036.1"/>
    </source>
</evidence>
<feature type="domain" description="Non-canonical purine NTP phosphatase/PRRC1" evidence="11">
    <location>
        <begin position="23"/>
        <end position="186"/>
    </location>
</feature>
<dbReference type="Gene3D" id="3.90.950.10">
    <property type="match status" value="1"/>
</dbReference>
<comment type="caution">
    <text evidence="10">Lacks conserved residue(s) required for the propagation of feature annotation.</text>
</comment>
<dbReference type="Pfam" id="PF01931">
    <property type="entry name" value="NTPase_I-T"/>
    <property type="match status" value="1"/>
</dbReference>
<evidence type="ECO:0000256" key="1">
    <source>
        <dbReference type="ARBA" id="ARBA00001936"/>
    </source>
</evidence>
<dbReference type="NCBIfam" id="TIGR00258">
    <property type="entry name" value="inosine/xanthosine triphosphatase"/>
    <property type="match status" value="1"/>
</dbReference>
<dbReference type="EMBL" id="JAUEPH010000003">
    <property type="protein sequence ID" value="MDN3204036.1"/>
    <property type="molecule type" value="Genomic_DNA"/>
</dbReference>
<evidence type="ECO:0000256" key="9">
    <source>
        <dbReference type="ARBA" id="ARBA00048781"/>
    </source>
</evidence>
<keyword evidence="3 10" id="KW-0547">Nucleotide-binding</keyword>
<organism evidence="12 13">
    <name type="scientific">Algoriphagus sediminis</name>
    <dbReference type="NCBI Taxonomy" id="3057113"/>
    <lineage>
        <taxon>Bacteria</taxon>
        <taxon>Pseudomonadati</taxon>
        <taxon>Bacteroidota</taxon>
        <taxon>Cytophagia</taxon>
        <taxon>Cytophagales</taxon>
        <taxon>Cyclobacteriaceae</taxon>
        <taxon>Algoriphagus</taxon>
    </lineage>
</organism>
<dbReference type="SUPFAM" id="SSF52972">
    <property type="entry name" value="ITPase-like"/>
    <property type="match status" value="1"/>
</dbReference>
<keyword evidence="5 10" id="KW-0460">Magnesium</keyword>
<comment type="caution">
    <text evidence="12">The sequence shown here is derived from an EMBL/GenBank/DDBJ whole genome shotgun (WGS) entry which is preliminary data.</text>
</comment>
<gene>
    <name evidence="12" type="primary">yjjX</name>
    <name evidence="12" type="ORF">QVH07_07740</name>
</gene>
<dbReference type="GO" id="GO:0016787">
    <property type="term" value="F:hydrolase activity"/>
    <property type="evidence" value="ECO:0007669"/>
    <property type="project" value="UniProtKB-KW"/>
</dbReference>
<dbReference type="PANTHER" id="PTHR34699">
    <property type="match status" value="1"/>
</dbReference>
<dbReference type="InterPro" id="IPR050299">
    <property type="entry name" value="YjjX_NTPase"/>
</dbReference>
<keyword evidence="4 10" id="KW-0378">Hydrolase</keyword>
<comment type="catalytic activity">
    <reaction evidence="9 10">
        <text>XTP + H2O = XDP + phosphate + H(+)</text>
        <dbReference type="Rhea" id="RHEA:28406"/>
        <dbReference type="ChEBI" id="CHEBI:15377"/>
        <dbReference type="ChEBI" id="CHEBI:15378"/>
        <dbReference type="ChEBI" id="CHEBI:43474"/>
        <dbReference type="ChEBI" id="CHEBI:59884"/>
        <dbReference type="ChEBI" id="CHEBI:61314"/>
        <dbReference type="EC" id="3.6.1.73"/>
    </reaction>
</comment>
<dbReference type="PANTHER" id="PTHR34699:SF2">
    <property type="entry name" value="NON-CANONICAL PURINE NTP PHOSPHATASE_PRRC1 DOMAIN-CONTAINING PROTEIN"/>
    <property type="match status" value="1"/>
</dbReference>
<comment type="similarity">
    <text evidence="10">Belongs to the YjjX NTPase family.</text>
</comment>
<feature type="binding site" evidence="10">
    <location>
        <position position="83"/>
    </location>
    <ligand>
        <name>Mg(2+)</name>
        <dbReference type="ChEBI" id="CHEBI:18420"/>
    </ligand>
</feature>
<dbReference type="InterPro" id="IPR026533">
    <property type="entry name" value="NTPase/PRRC1"/>
</dbReference>
<keyword evidence="7 10" id="KW-0464">Manganese</keyword>
<feature type="binding site" evidence="10">
    <location>
        <begin position="83"/>
        <end position="84"/>
    </location>
    <ligand>
        <name>substrate</name>
    </ligand>
</feature>
<name>A0ABT7YBX8_9BACT</name>
<evidence type="ECO:0000256" key="7">
    <source>
        <dbReference type="ARBA" id="ARBA00023211"/>
    </source>
</evidence>
<sequence>MNKRSFPKRQNLQRGSKGLIIVGSQNPVKLSCTQSAFREVFEEEYAISGIHVASEVSDQPIGHDETLQGAKNRAKNARISFPEADFWVGIEGGVARDSSGMYAFAYVYIEDKKGNSSQAQTATFYLPKAVSDLVDKGMELGHADDKVFSEENSKQKGGSVGLLTKQKITRAEYYTPAIILALIPFMNKELYFGS</sequence>
<evidence type="ECO:0000256" key="10">
    <source>
        <dbReference type="HAMAP-Rule" id="MF_00648"/>
    </source>
</evidence>
<dbReference type="InterPro" id="IPR029001">
    <property type="entry name" value="ITPase-like_fam"/>
</dbReference>
<comment type="cofactor">
    <cofactor evidence="10">
        <name>Mg(2+)</name>
        <dbReference type="ChEBI" id="CHEBI:18420"/>
    </cofactor>
    <cofactor evidence="10">
        <name>Mn(2+)</name>
        <dbReference type="ChEBI" id="CHEBI:29035"/>
    </cofactor>
    <text evidence="10">Binds 1 divalent metal cation per subunit; can use either Mg(2+) or Mn(2+).</text>
</comment>
<keyword evidence="13" id="KW-1185">Reference proteome</keyword>
<comment type="function">
    <text evidence="10">Phosphatase that hydrolyzes non-canonical purine nucleotides such as XTP and ITP to their respective diphosphate derivatives. Probably excludes non-canonical purines from DNA/RNA precursor pool, thus preventing their incorporation into DNA/RNA and avoiding chromosomal lesions.</text>
</comment>
<evidence type="ECO:0000256" key="5">
    <source>
        <dbReference type="ARBA" id="ARBA00022842"/>
    </source>
</evidence>